<dbReference type="NCBIfam" id="NF004043">
    <property type="entry name" value="PRK05560.1"/>
    <property type="match status" value="1"/>
</dbReference>
<comment type="subunit">
    <text evidence="9">Heterotetramer, composed of two GyrA and two GyrB chains. In the heterotetramer, GyrA contains the active site tyrosine that forms a transient covalent intermediate with DNA, while GyrB binds cofactors and catalyzes ATP hydrolysis.</text>
</comment>
<gene>
    <name evidence="9 12" type="primary">gyrA</name>
    <name evidence="12" type="ORF">IAC72_02310</name>
</gene>
<evidence type="ECO:0000313" key="12">
    <source>
        <dbReference type="EMBL" id="HIU90833.1"/>
    </source>
</evidence>
<name>A0A9D1SPC8_9BACT</name>
<dbReference type="NCBIfam" id="TIGR01063">
    <property type="entry name" value="gyrA"/>
    <property type="match status" value="1"/>
</dbReference>
<dbReference type="InterPro" id="IPR035516">
    <property type="entry name" value="Gyrase/topoIV_suA_C"/>
</dbReference>
<dbReference type="GO" id="GO:0009330">
    <property type="term" value="C:DNA topoisomerase type II (double strand cut, ATP-hydrolyzing) complex"/>
    <property type="evidence" value="ECO:0007669"/>
    <property type="project" value="TreeGrafter"/>
</dbReference>
<organism evidence="12 13">
    <name type="scientific">Candidatus Fimimonas merdipullorum</name>
    <dbReference type="NCBI Taxonomy" id="2840822"/>
    <lineage>
        <taxon>Bacteria</taxon>
        <taxon>Pseudomonadati</taxon>
        <taxon>Myxococcota</taxon>
        <taxon>Myxococcia</taxon>
        <taxon>Myxococcales</taxon>
        <taxon>Cystobacterineae</taxon>
        <taxon>Myxococcaceae</taxon>
        <taxon>Myxococcaceae incertae sedis</taxon>
        <taxon>Candidatus Fimimonas</taxon>
    </lineage>
</organism>
<evidence type="ECO:0000256" key="1">
    <source>
        <dbReference type="ARBA" id="ARBA00000185"/>
    </source>
</evidence>
<dbReference type="PANTHER" id="PTHR43493">
    <property type="entry name" value="DNA GYRASE/TOPOISOMERASE SUBUNIT A"/>
    <property type="match status" value="1"/>
</dbReference>
<feature type="active site" description="O-(5'-phospho-DNA)-tyrosine intermediate" evidence="9 10">
    <location>
        <position position="134"/>
    </location>
</feature>
<sequence>MAKQESHNIDYVNALENTNVKIIKMEEEMKRSFIAYAMAVNVSRAIPDVRDGLKPVHRRILYAMGELNLYNDKPYRKCARIVGDVLGKYHPHGDSAVYGALVRLAQDFSIRCPLVDGQGNFGSVDGDGAAAQRYTEARLSKIASEMLRDIDKNTVDFYPNFDNTLMQPTVLPSRFPNLLVNGADGIAVGMATNIPPHNLSEVIDGAIAVMENPDITVEELMKIIPAPDFPSGGIIMGRMGIRNAYKTGKGSIILRAKTEIEEHDGRQRIIVTELPYQVNKAKLVETIAGMVKDKRLEGISDIRDESDRHGMRVVFDLKRDANAQVVLNSMFKQTQLQVSDGIILLALADGEPKILSLTEILQHYIVHQREVVTRRTQFDLEKAEDRRHIIEGLVIALDNIDRVIAIIKGSEDRQTAATALKEEFGLSDKQTNAILEMKLSRLTHLEVESLKRELAELDALIADLKDILARPERLSDIIKTEMTEIKGKYGQPRKTEICTDYSEIDIGDLIEREDVIISMTHLGYVKRLPVSEYHTQKRGGKGVTAHKTREEDFVTDMFISNTHDDLLFFSNKGKVYCIKGYEVPEAERTARGRAIVNLLQLDNGEKVTAVIPRKENSQGNLFMATRNGLIKKTNLEEFRSIRKTGKIAISLVEGDELIGVDMTSGDDEILMASREGKCIRFAEKDVRAMGREAQGVRSMKLNDGDYVVDMAVVRPGLEVLTVSTNGFGKRSDIDDYRLQSRAGKGIKAGVFNDKTGKLVNLKLIDPQNDVMLIANNGVVIRVRAQDISKIGRDTMGVRIMKFKGEAEVVSVSESPVHEEEAAAESAE</sequence>
<dbReference type="InterPro" id="IPR013757">
    <property type="entry name" value="Topo_IIA_A_a_sf"/>
</dbReference>
<dbReference type="GO" id="GO:0006261">
    <property type="term" value="P:DNA-templated DNA replication"/>
    <property type="evidence" value="ECO:0007669"/>
    <property type="project" value="UniProtKB-UniRule"/>
</dbReference>
<dbReference type="InterPro" id="IPR005743">
    <property type="entry name" value="GyrA"/>
</dbReference>
<dbReference type="GO" id="GO:0006265">
    <property type="term" value="P:DNA topological change"/>
    <property type="evidence" value="ECO:0007669"/>
    <property type="project" value="UniProtKB-UniRule"/>
</dbReference>
<comment type="caution">
    <text evidence="12">The sequence shown here is derived from an EMBL/GenBank/DDBJ whole genome shotgun (WGS) entry which is preliminary data.</text>
</comment>
<dbReference type="InterPro" id="IPR006691">
    <property type="entry name" value="GyrA/parC_rep"/>
</dbReference>
<dbReference type="PROSITE" id="PS52040">
    <property type="entry name" value="TOPO_IIA"/>
    <property type="match status" value="1"/>
</dbReference>
<dbReference type="GO" id="GO:0003677">
    <property type="term" value="F:DNA binding"/>
    <property type="evidence" value="ECO:0007669"/>
    <property type="project" value="UniProtKB-UniRule"/>
</dbReference>
<dbReference type="FunFam" id="2.120.10.90:FF:000005">
    <property type="entry name" value="DNA topoisomerase 4 subunit A"/>
    <property type="match status" value="1"/>
</dbReference>
<dbReference type="GO" id="GO:0005694">
    <property type="term" value="C:chromosome"/>
    <property type="evidence" value="ECO:0007669"/>
    <property type="project" value="InterPro"/>
</dbReference>
<dbReference type="Gene3D" id="3.90.199.10">
    <property type="entry name" value="Topoisomerase II, domain 5"/>
    <property type="match status" value="1"/>
</dbReference>
<dbReference type="NCBIfam" id="NF004044">
    <property type="entry name" value="PRK05561.1"/>
    <property type="match status" value="1"/>
</dbReference>
<accession>A0A9D1SPC8</accession>
<evidence type="ECO:0000256" key="8">
    <source>
        <dbReference type="ARBA" id="ARBA00063644"/>
    </source>
</evidence>
<evidence type="ECO:0000256" key="3">
    <source>
        <dbReference type="ARBA" id="ARBA00022741"/>
    </source>
</evidence>
<dbReference type="FunFam" id="3.90.199.10:FF:000001">
    <property type="entry name" value="DNA gyrase subunit A"/>
    <property type="match status" value="1"/>
</dbReference>
<comment type="subunit">
    <text evidence="8">Heterotetramer composed of ParC and ParE.</text>
</comment>
<dbReference type="FunFam" id="3.30.1360.40:FF:000002">
    <property type="entry name" value="DNA gyrase subunit A"/>
    <property type="match status" value="1"/>
</dbReference>
<evidence type="ECO:0000256" key="9">
    <source>
        <dbReference type="HAMAP-Rule" id="MF_01897"/>
    </source>
</evidence>
<dbReference type="SUPFAM" id="SSF56719">
    <property type="entry name" value="Type II DNA topoisomerase"/>
    <property type="match status" value="1"/>
</dbReference>
<evidence type="ECO:0000313" key="13">
    <source>
        <dbReference type="Proteomes" id="UP000886852"/>
    </source>
</evidence>
<dbReference type="Gene3D" id="2.120.10.90">
    <property type="entry name" value="DNA gyrase/topoisomerase IV, subunit A, C-terminal"/>
    <property type="match status" value="1"/>
</dbReference>
<dbReference type="InterPro" id="IPR002205">
    <property type="entry name" value="Topo_IIA_dom_A"/>
</dbReference>
<dbReference type="Proteomes" id="UP000886852">
    <property type="component" value="Unassembled WGS sequence"/>
</dbReference>
<keyword evidence="7 9" id="KW-0413">Isomerase</keyword>
<evidence type="ECO:0000259" key="11">
    <source>
        <dbReference type="PROSITE" id="PS52040"/>
    </source>
</evidence>
<keyword evidence="4 9" id="KW-0067">ATP-binding</keyword>
<reference evidence="12" key="2">
    <citation type="journal article" date="2021" name="PeerJ">
        <title>Extensive microbial diversity within the chicken gut microbiome revealed by metagenomics and culture.</title>
        <authorList>
            <person name="Gilroy R."/>
            <person name="Ravi A."/>
            <person name="Getino M."/>
            <person name="Pursley I."/>
            <person name="Horton D.L."/>
            <person name="Alikhan N.F."/>
            <person name="Baker D."/>
            <person name="Gharbi K."/>
            <person name="Hall N."/>
            <person name="Watson M."/>
            <person name="Adriaenssens E.M."/>
            <person name="Foster-Nyarko E."/>
            <person name="Jarju S."/>
            <person name="Secka A."/>
            <person name="Antonio M."/>
            <person name="Oren A."/>
            <person name="Chaudhuri R.R."/>
            <person name="La Ragione R."/>
            <person name="Hildebrand F."/>
            <person name="Pallen M.J."/>
        </authorList>
    </citation>
    <scope>NUCLEOTIDE SEQUENCE</scope>
    <source>
        <strain evidence="12">ChiHjej12B11-7776</strain>
    </source>
</reference>
<dbReference type="InterPro" id="IPR013758">
    <property type="entry name" value="Topo_IIA_A/C_ab"/>
</dbReference>
<dbReference type="Gene3D" id="1.10.268.10">
    <property type="entry name" value="Topoisomerase, domain 3"/>
    <property type="match status" value="1"/>
</dbReference>
<dbReference type="PANTHER" id="PTHR43493:SF5">
    <property type="entry name" value="DNA GYRASE SUBUNIT A, CHLOROPLASTIC_MITOCHONDRIAL"/>
    <property type="match status" value="1"/>
</dbReference>
<keyword evidence="9" id="KW-0963">Cytoplasm</keyword>
<dbReference type="CDD" id="cd00187">
    <property type="entry name" value="TOP4c"/>
    <property type="match status" value="1"/>
</dbReference>
<evidence type="ECO:0000256" key="6">
    <source>
        <dbReference type="ARBA" id="ARBA00023125"/>
    </source>
</evidence>
<dbReference type="EC" id="5.6.2.2" evidence="9"/>
<evidence type="ECO:0000256" key="10">
    <source>
        <dbReference type="PROSITE-ProRule" id="PRU01384"/>
    </source>
</evidence>
<comment type="function">
    <text evidence="9">A type II topoisomerase that negatively supercoils closed circular double-stranded (ds) DNA in an ATP-dependent manner to modulate DNA topology and maintain chromosomes in an underwound state. Negative supercoiling favors strand separation, and DNA replication, transcription, recombination and repair, all of which involve strand separation. Also able to catalyze the interconversion of other topological isomers of dsDNA rings, including catenanes and knotted rings. Type II topoisomerases break and join 2 DNA strands simultaneously in an ATP-dependent manner.</text>
</comment>
<feature type="short sequence motif" description="GyrA-box" evidence="9">
    <location>
        <begin position="536"/>
        <end position="542"/>
    </location>
</feature>
<reference evidence="12" key="1">
    <citation type="submission" date="2020-10" db="EMBL/GenBank/DDBJ databases">
        <authorList>
            <person name="Gilroy R."/>
        </authorList>
    </citation>
    <scope>NUCLEOTIDE SEQUENCE</scope>
    <source>
        <strain evidence="12">ChiHjej12B11-7776</strain>
    </source>
</reference>
<keyword evidence="5 9" id="KW-0799">Topoisomerase</keyword>
<evidence type="ECO:0000256" key="4">
    <source>
        <dbReference type="ARBA" id="ARBA00022840"/>
    </source>
</evidence>
<dbReference type="GO" id="GO:0005737">
    <property type="term" value="C:cytoplasm"/>
    <property type="evidence" value="ECO:0007669"/>
    <property type="project" value="UniProtKB-SubCell"/>
</dbReference>
<dbReference type="GO" id="GO:0034335">
    <property type="term" value="F:DNA negative supercoiling activity"/>
    <property type="evidence" value="ECO:0007669"/>
    <property type="project" value="UniProtKB-ARBA"/>
</dbReference>
<dbReference type="Pfam" id="PF00521">
    <property type="entry name" value="DNA_topoisoIV"/>
    <property type="match status" value="1"/>
</dbReference>
<comment type="miscellaneous">
    <text evidence="9">Few gyrases are as efficient as E.coli at forming negative supercoils. Not all organisms have 2 type II topoisomerases; in organisms with a single type II topoisomerase this enzyme also has to decatenate newly replicated chromosomes.</text>
</comment>
<evidence type="ECO:0000256" key="7">
    <source>
        <dbReference type="ARBA" id="ARBA00023235"/>
    </source>
</evidence>
<dbReference type="Pfam" id="PF03989">
    <property type="entry name" value="DNA_gyraseA_C"/>
    <property type="match status" value="6"/>
</dbReference>
<dbReference type="InterPro" id="IPR013760">
    <property type="entry name" value="Topo_IIA-like_dom_sf"/>
</dbReference>
<protein>
    <recommendedName>
        <fullName evidence="9">DNA gyrase subunit A</fullName>
        <ecNumber evidence="9">5.6.2.2</ecNumber>
    </recommendedName>
</protein>
<comment type="catalytic activity">
    <reaction evidence="1 9 10">
        <text>ATP-dependent breakage, passage and rejoining of double-stranded DNA.</text>
        <dbReference type="EC" id="5.6.2.2"/>
    </reaction>
</comment>
<proteinExistence type="inferred from homology"/>
<feature type="domain" description="Topo IIA-type catalytic" evidence="11">
    <location>
        <begin position="46"/>
        <end position="509"/>
    </location>
</feature>
<dbReference type="GO" id="GO:0005524">
    <property type="term" value="F:ATP binding"/>
    <property type="evidence" value="ECO:0007669"/>
    <property type="project" value="UniProtKB-UniRule"/>
</dbReference>
<dbReference type="EMBL" id="DVOC01000043">
    <property type="protein sequence ID" value="HIU90833.1"/>
    <property type="molecule type" value="Genomic_DNA"/>
</dbReference>
<keyword evidence="6 9" id="KW-0238">DNA-binding</keyword>
<keyword evidence="3 9" id="KW-0547">Nucleotide-binding</keyword>
<comment type="similarity">
    <text evidence="2 9">Belongs to the type II topoisomerase GyrA/ParC subunit family.</text>
</comment>
<dbReference type="SUPFAM" id="SSF101904">
    <property type="entry name" value="GyrA/ParC C-terminal domain-like"/>
    <property type="match status" value="1"/>
</dbReference>
<dbReference type="AlphaFoldDB" id="A0A9D1SPC8"/>
<dbReference type="HAMAP" id="MF_01897">
    <property type="entry name" value="GyrA"/>
    <property type="match status" value="1"/>
</dbReference>
<dbReference type="Gene3D" id="3.30.1360.40">
    <property type="match status" value="1"/>
</dbReference>
<dbReference type="FunFam" id="1.10.268.10:FF:000001">
    <property type="entry name" value="DNA gyrase subunit A"/>
    <property type="match status" value="1"/>
</dbReference>
<dbReference type="SMART" id="SM00434">
    <property type="entry name" value="TOP4c"/>
    <property type="match status" value="1"/>
</dbReference>
<evidence type="ECO:0000256" key="2">
    <source>
        <dbReference type="ARBA" id="ARBA00008263"/>
    </source>
</evidence>
<dbReference type="InterPro" id="IPR050220">
    <property type="entry name" value="Type_II_DNA_Topoisomerases"/>
</dbReference>
<evidence type="ECO:0000256" key="5">
    <source>
        <dbReference type="ARBA" id="ARBA00023029"/>
    </source>
</evidence>
<comment type="subcellular location">
    <subcellularLocation>
        <location evidence="9">Cytoplasm</location>
    </subcellularLocation>
</comment>